<keyword evidence="3" id="KW-1185">Reference proteome</keyword>
<dbReference type="GO" id="GO:0005634">
    <property type="term" value="C:nucleus"/>
    <property type="evidence" value="ECO:0007669"/>
    <property type="project" value="TreeGrafter"/>
</dbReference>
<dbReference type="PANTHER" id="PTHR11096:SF0">
    <property type="entry name" value="RNA 3'-TERMINAL PHOSPHATE CYCLASE"/>
    <property type="match status" value="1"/>
</dbReference>
<evidence type="ECO:0000313" key="2">
    <source>
        <dbReference type="EMBL" id="OIW31133.1"/>
    </source>
</evidence>
<dbReference type="InParanoid" id="A0A1J7IUY8"/>
<dbReference type="Pfam" id="PF01137">
    <property type="entry name" value="RTC"/>
    <property type="match status" value="1"/>
</dbReference>
<dbReference type="Proteomes" id="UP000182658">
    <property type="component" value="Unassembled WGS sequence"/>
</dbReference>
<dbReference type="OrthoDB" id="25029at2759"/>
<proteinExistence type="predicted"/>
<dbReference type="Gene3D" id="3.65.10.20">
    <property type="entry name" value="RNA 3'-terminal phosphate cyclase domain"/>
    <property type="match status" value="1"/>
</dbReference>
<dbReference type="SUPFAM" id="SSF55205">
    <property type="entry name" value="EPT/RTPC-like"/>
    <property type="match status" value="1"/>
</dbReference>
<dbReference type="AlphaFoldDB" id="A0A1J7IUY8"/>
<dbReference type="InterPro" id="IPR013792">
    <property type="entry name" value="RNA3'P_cycl/enolpyr_Trfase_a/b"/>
</dbReference>
<dbReference type="GO" id="GO:0003963">
    <property type="term" value="F:RNA-3'-phosphate cyclase activity"/>
    <property type="evidence" value="ECO:0007669"/>
    <property type="project" value="TreeGrafter"/>
</dbReference>
<dbReference type="STRING" id="1408157.A0A1J7IUY8"/>
<dbReference type="EMBL" id="KV875096">
    <property type="protein sequence ID" value="OIW31133.1"/>
    <property type="molecule type" value="Genomic_DNA"/>
</dbReference>
<gene>
    <name evidence="2" type="ORF">CONLIGDRAFT_301367</name>
</gene>
<dbReference type="InterPro" id="IPR036553">
    <property type="entry name" value="RPTC_insert"/>
</dbReference>
<dbReference type="PANTHER" id="PTHR11096">
    <property type="entry name" value="RNA 3' TERMINAL PHOSPHATE CYCLASE"/>
    <property type="match status" value="1"/>
</dbReference>
<reference evidence="2 3" key="1">
    <citation type="submission" date="2016-10" db="EMBL/GenBank/DDBJ databases">
        <title>Draft genome sequence of Coniochaeta ligniaria NRRL30616, a lignocellulolytic fungus for bioabatement of inhibitors in plant biomass hydrolysates.</title>
        <authorList>
            <consortium name="DOE Joint Genome Institute"/>
            <person name="Jimenez D.J."/>
            <person name="Hector R.E."/>
            <person name="Riley R."/>
            <person name="Sun H."/>
            <person name="Grigoriev I.V."/>
            <person name="Van Elsas J.D."/>
            <person name="Nichols N.N."/>
        </authorList>
    </citation>
    <scope>NUCLEOTIDE SEQUENCE [LARGE SCALE GENOMIC DNA]</scope>
    <source>
        <strain evidence="2 3">NRRL 30616</strain>
    </source>
</reference>
<feature type="domain" description="RNA 3'-terminal phosphate cyclase" evidence="1">
    <location>
        <begin position="14"/>
        <end position="337"/>
    </location>
</feature>
<evidence type="ECO:0000313" key="3">
    <source>
        <dbReference type="Proteomes" id="UP000182658"/>
    </source>
</evidence>
<dbReference type="InterPro" id="IPR037136">
    <property type="entry name" value="RNA3'_phos_cyclase_dom_sf"/>
</dbReference>
<dbReference type="GO" id="GO:0006396">
    <property type="term" value="P:RNA processing"/>
    <property type="evidence" value="ECO:0007669"/>
    <property type="project" value="InterPro"/>
</dbReference>
<accession>A0A1J7IUY8</accession>
<dbReference type="InterPro" id="IPR000228">
    <property type="entry name" value="RNA3'_term_phos_cyc"/>
</dbReference>
<sequence>MKEPKPILLDGRTGEGGGQLVRLAVSLSAVSGQPIRITHVRGNRQGGRGGGLKAQHVAAITYLAHATDAETVGLEVGSHTLEFRPRRKPSELPERVVKIEAETAAASALLVFQAVLPFLLFAGREEGEGPVEVRITGGTNVAWSLSWEYADQVLLPVLEEWFGVRVERGLVRRGWSAGGTERGECWFRVWPLGGGERLRVREGVRYGKEDFEVRWVDVSILTPRGMHEELQNAVVRGLEDLLPRAEVRFKVVEDTGKESRVYVLLVARSETLRWGRDVLTSVPKKKKKNGQGDFAEFTARKVCEELYEELEGRGTVDEFLQDQLVVFQALAEGRTSFPRSGDRDLEEELADLTIGDQIRREKAQEPFGEGSTHTKTARWVTAELLGGVEWYSKGRVCQGVGMRMEKPAQHVPMGPGT</sequence>
<protein>
    <submittedName>
        <fullName evidence="2">EPT/RTPC-like protein</fullName>
    </submittedName>
</protein>
<evidence type="ECO:0000259" key="1">
    <source>
        <dbReference type="Pfam" id="PF01137"/>
    </source>
</evidence>
<organism evidence="2 3">
    <name type="scientific">Coniochaeta ligniaria NRRL 30616</name>
    <dbReference type="NCBI Taxonomy" id="1408157"/>
    <lineage>
        <taxon>Eukaryota</taxon>
        <taxon>Fungi</taxon>
        <taxon>Dikarya</taxon>
        <taxon>Ascomycota</taxon>
        <taxon>Pezizomycotina</taxon>
        <taxon>Sordariomycetes</taxon>
        <taxon>Sordariomycetidae</taxon>
        <taxon>Coniochaetales</taxon>
        <taxon>Coniochaetaceae</taxon>
        <taxon>Coniochaeta</taxon>
    </lineage>
</organism>
<dbReference type="Gene3D" id="3.30.360.20">
    <property type="entry name" value="RNA 3'-terminal phosphate cyclase, insert domain"/>
    <property type="match status" value="1"/>
</dbReference>
<dbReference type="InterPro" id="IPR023797">
    <property type="entry name" value="RNA3'_phos_cyclase_dom"/>
</dbReference>
<name>A0A1J7IUY8_9PEZI</name>